<dbReference type="InterPro" id="IPR044574">
    <property type="entry name" value="ARIP4-like"/>
</dbReference>
<evidence type="ECO:0000256" key="1">
    <source>
        <dbReference type="ARBA" id="ARBA00004123"/>
    </source>
</evidence>
<comment type="caution">
    <text evidence="9">The sequence shown here is derived from an EMBL/GenBank/DDBJ whole genome shotgun (WGS) entry which is preliminary data.</text>
</comment>
<reference evidence="9" key="1">
    <citation type="submission" date="2021-02" db="EMBL/GenBank/DDBJ databases">
        <authorList>
            <person name="Nowell W R."/>
        </authorList>
    </citation>
    <scope>NUCLEOTIDE SEQUENCE</scope>
</reference>
<evidence type="ECO:0000256" key="3">
    <source>
        <dbReference type="ARBA" id="ARBA00022741"/>
    </source>
</evidence>
<evidence type="ECO:0000256" key="5">
    <source>
        <dbReference type="ARBA" id="ARBA00022840"/>
    </source>
</evidence>
<protein>
    <submittedName>
        <fullName evidence="9">Uncharacterized protein</fullName>
    </submittedName>
</protein>
<keyword evidence="7" id="KW-0539">Nucleus</keyword>
<dbReference type="InterPro" id="IPR038718">
    <property type="entry name" value="SNF2-like_sf"/>
</dbReference>
<feature type="non-terminal residue" evidence="9">
    <location>
        <position position="1"/>
    </location>
</feature>
<organism evidence="9 10">
    <name type="scientific">Rotaria sordida</name>
    <dbReference type="NCBI Taxonomy" id="392033"/>
    <lineage>
        <taxon>Eukaryota</taxon>
        <taxon>Metazoa</taxon>
        <taxon>Spiralia</taxon>
        <taxon>Gnathifera</taxon>
        <taxon>Rotifera</taxon>
        <taxon>Eurotatoria</taxon>
        <taxon>Bdelloidea</taxon>
        <taxon>Philodinida</taxon>
        <taxon>Philodinidae</taxon>
        <taxon>Rotaria</taxon>
    </lineage>
</organism>
<evidence type="ECO:0000313" key="10">
    <source>
        <dbReference type="Proteomes" id="UP000663836"/>
    </source>
</evidence>
<dbReference type="EMBL" id="CAJOBD010059805">
    <property type="protein sequence ID" value="CAF4379170.1"/>
    <property type="molecule type" value="Genomic_DNA"/>
</dbReference>
<dbReference type="AlphaFoldDB" id="A0A820MQT8"/>
<dbReference type="PANTHER" id="PTHR45797">
    <property type="entry name" value="RAD54-LIKE"/>
    <property type="match status" value="1"/>
</dbReference>
<dbReference type="GO" id="GO:0016887">
    <property type="term" value="F:ATP hydrolysis activity"/>
    <property type="evidence" value="ECO:0007669"/>
    <property type="project" value="InterPro"/>
</dbReference>
<keyword evidence="6" id="KW-0238">DNA-binding</keyword>
<comment type="similarity">
    <text evidence="2">Belongs to the SNF2/RAD54 helicase family.</text>
</comment>
<evidence type="ECO:0000256" key="6">
    <source>
        <dbReference type="ARBA" id="ARBA00023125"/>
    </source>
</evidence>
<dbReference type="GO" id="GO:0005524">
    <property type="term" value="F:ATP binding"/>
    <property type="evidence" value="ECO:0007669"/>
    <property type="project" value="UniProtKB-KW"/>
</dbReference>
<gene>
    <name evidence="9" type="ORF">JBS370_LOCUS42784</name>
</gene>
<evidence type="ECO:0000256" key="4">
    <source>
        <dbReference type="ARBA" id="ARBA00022806"/>
    </source>
</evidence>
<evidence type="ECO:0000313" key="9">
    <source>
        <dbReference type="EMBL" id="CAF4379170.1"/>
    </source>
</evidence>
<dbReference type="Gene3D" id="3.40.50.10810">
    <property type="entry name" value="Tandem AAA-ATPase domain"/>
    <property type="match status" value="1"/>
</dbReference>
<accession>A0A820MQT8</accession>
<comment type="subcellular location">
    <subcellularLocation>
        <location evidence="1">Nucleus</location>
    </subcellularLocation>
</comment>
<name>A0A820MQT8_9BILA</name>
<dbReference type="GO" id="GO:0003677">
    <property type="term" value="F:DNA binding"/>
    <property type="evidence" value="ECO:0007669"/>
    <property type="project" value="UniProtKB-KW"/>
</dbReference>
<keyword evidence="3" id="KW-0547">Nucleotide-binding</keyword>
<dbReference type="GO" id="GO:0005634">
    <property type="term" value="C:nucleus"/>
    <property type="evidence" value="ECO:0007669"/>
    <property type="project" value="UniProtKB-SubCell"/>
</dbReference>
<evidence type="ECO:0000256" key="7">
    <source>
        <dbReference type="ARBA" id="ARBA00023242"/>
    </source>
</evidence>
<sequence>MKPHQLDGTMFLWENVYESVARIKKDNTGTGCILAHHMGLYSVNNDDNDEDYNETPTKISPPKRK</sequence>
<evidence type="ECO:0000256" key="8">
    <source>
        <dbReference type="SAM" id="MobiDB-lite"/>
    </source>
</evidence>
<keyword evidence="4" id="KW-0347">Helicase</keyword>
<keyword evidence="4" id="KW-0378">Hydrolase</keyword>
<feature type="region of interest" description="Disordered" evidence="8">
    <location>
        <begin position="43"/>
        <end position="65"/>
    </location>
</feature>
<keyword evidence="5" id="KW-0067">ATP-binding</keyword>
<dbReference type="GO" id="GO:0004386">
    <property type="term" value="F:helicase activity"/>
    <property type="evidence" value="ECO:0007669"/>
    <property type="project" value="UniProtKB-KW"/>
</dbReference>
<proteinExistence type="inferred from homology"/>
<dbReference type="Proteomes" id="UP000663836">
    <property type="component" value="Unassembled WGS sequence"/>
</dbReference>
<dbReference type="PANTHER" id="PTHR45797:SF1">
    <property type="entry name" value="HELICASE ARIP4"/>
    <property type="match status" value="1"/>
</dbReference>
<evidence type="ECO:0000256" key="2">
    <source>
        <dbReference type="ARBA" id="ARBA00007025"/>
    </source>
</evidence>